<gene>
    <name evidence="3" type="ORF">Poly41_53560</name>
</gene>
<reference evidence="3 4" key="1">
    <citation type="submission" date="2019-02" db="EMBL/GenBank/DDBJ databases">
        <title>Deep-cultivation of Planctomycetes and their phenomic and genomic characterization uncovers novel biology.</title>
        <authorList>
            <person name="Wiegand S."/>
            <person name="Jogler M."/>
            <person name="Boedeker C."/>
            <person name="Pinto D."/>
            <person name="Vollmers J."/>
            <person name="Rivas-Marin E."/>
            <person name="Kohn T."/>
            <person name="Peeters S.H."/>
            <person name="Heuer A."/>
            <person name="Rast P."/>
            <person name="Oberbeckmann S."/>
            <person name="Bunk B."/>
            <person name="Jeske O."/>
            <person name="Meyerdierks A."/>
            <person name="Storesund J.E."/>
            <person name="Kallscheuer N."/>
            <person name="Luecker S."/>
            <person name="Lage O.M."/>
            <person name="Pohl T."/>
            <person name="Merkel B.J."/>
            <person name="Hornburger P."/>
            <person name="Mueller R.-W."/>
            <person name="Bruemmer F."/>
            <person name="Labrenz M."/>
            <person name="Spormann A.M."/>
            <person name="Op Den Camp H."/>
            <person name="Overmann J."/>
            <person name="Amann R."/>
            <person name="Jetten M.S.M."/>
            <person name="Mascher T."/>
            <person name="Medema M.H."/>
            <person name="Devos D.P."/>
            <person name="Kaster A.-K."/>
            <person name="Ovreas L."/>
            <person name="Rohde M."/>
            <person name="Galperin M.Y."/>
            <person name="Jogler C."/>
        </authorList>
    </citation>
    <scope>NUCLEOTIDE SEQUENCE [LARGE SCALE GENOMIC DNA]</scope>
    <source>
        <strain evidence="3 4">Poly41</strain>
    </source>
</reference>
<keyword evidence="2" id="KW-0732">Signal</keyword>
<sequence precursor="true">MSILRFAHFVGIASWLAVFAVAQQSDPFAQSSDPFGSAPQQDPFGAAPPDMADDPFGAGTTPHPGNRSSDPFAQPNAHPADPFAAPDRPAPPNQHPSTDLENQIRQTLAANASLVAVEMPLEEMAAWLSREHNVPIVLDRRALEEIGLTPDVPVNLSLRNVSLRSLLKLALRELDLTYVVKNEVLMITTQEAAENNLILRTYVFPAGLADKGDKVVDVLKKTVTPDTWDTLGGSCSAESIDNVLVVSAMEEVHEKVVDFLDKLEVAYRKRLNSP</sequence>
<feature type="compositionally biased region" description="Low complexity" evidence="1">
    <location>
        <begin position="75"/>
        <end position="87"/>
    </location>
</feature>
<organism evidence="3 4">
    <name type="scientific">Novipirellula artificiosorum</name>
    <dbReference type="NCBI Taxonomy" id="2528016"/>
    <lineage>
        <taxon>Bacteria</taxon>
        <taxon>Pseudomonadati</taxon>
        <taxon>Planctomycetota</taxon>
        <taxon>Planctomycetia</taxon>
        <taxon>Pirellulales</taxon>
        <taxon>Pirellulaceae</taxon>
        <taxon>Novipirellula</taxon>
    </lineage>
</organism>
<evidence type="ECO:0000313" key="4">
    <source>
        <dbReference type="Proteomes" id="UP000319143"/>
    </source>
</evidence>
<accession>A0A5C6DB54</accession>
<comment type="caution">
    <text evidence="3">The sequence shown here is derived from an EMBL/GenBank/DDBJ whole genome shotgun (WGS) entry which is preliminary data.</text>
</comment>
<evidence type="ECO:0000313" key="3">
    <source>
        <dbReference type="EMBL" id="TWU32977.1"/>
    </source>
</evidence>
<feature type="region of interest" description="Disordered" evidence="1">
    <location>
        <begin position="28"/>
        <end position="100"/>
    </location>
</feature>
<dbReference type="Proteomes" id="UP000319143">
    <property type="component" value="Unassembled WGS sequence"/>
</dbReference>
<evidence type="ECO:0000256" key="2">
    <source>
        <dbReference type="SAM" id="SignalP"/>
    </source>
</evidence>
<dbReference type="AlphaFoldDB" id="A0A5C6DB54"/>
<name>A0A5C6DB54_9BACT</name>
<dbReference type="RefSeq" id="WP_146530148.1">
    <property type="nucleotide sequence ID" value="NZ_SJPV01000011.1"/>
</dbReference>
<proteinExistence type="predicted"/>
<protein>
    <submittedName>
        <fullName evidence="3">Uncharacterized protein</fullName>
    </submittedName>
</protein>
<feature type="signal peptide" evidence="2">
    <location>
        <begin position="1"/>
        <end position="22"/>
    </location>
</feature>
<feature type="chain" id="PRO_5022685602" evidence="2">
    <location>
        <begin position="23"/>
        <end position="274"/>
    </location>
</feature>
<dbReference type="EMBL" id="SJPV01000011">
    <property type="protein sequence ID" value="TWU32977.1"/>
    <property type="molecule type" value="Genomic_DNA"/>
</dbReference>
<keyword evidence="4" id="KW-1185">Reference proteome</keyword>
<evidence type="ECO:0000256" key="1">
    <source>
        <dbReference type="SAM" id="MobiDB-lite"/>
    </source>
</evidence>
<feature type="compositionally biased region" description="Polar residues" evidence="1">
    <location>
        <begin position="28"/>
        <end position="40"/>
    </location>
</feature>
<dbReference type="OrthoDB" id="291047at2"/>